<reference evidence="5 6" key="1">
    <citation type="journal article" date="2016" name="Nat. Commun.">
        <title>Thousands of microbial genomes shed light on interconnected biogeochemical processes in an aquifer system.</title>
        <authorList>
            <person name="Anantharaman K."/>
            <person name="Brown C.T."/>
            <person name="Hug L.A."/>
            <person name="Sharon I."/>
            <person name="Castelle C.J."/>
            <person name="Probst A.J."/>
            <person name="Thomas B.C."/>
            <person name="Singh A."/>
            <person name="Wilkins M.J."/>
            <person name="Karaoz U."/>
            <person name="Brodie E.L."/>
            <person name="Williams K.H."/>
            <person name="Hubbard S.S."/>
            <person name="Banfield J.F."/>
        </authorList>
    </citation>
    <scope>NUCLEOTIDE SEQUENCE [LARGE SCALE GENOMIC DNA]</scope>
</reference>
<dbReference type="GO" id="GO:0006508">
    <property type="term" value="P:proteolysis"/>
    <property type="evidence" value="ECO:0007669"/>
    <property type="project" value="InterPro"/>
</dbReference>
<evidence type="ECO:0000256" key="2">
    <source>
        <dbReference type="RuleBase" id="RU004447"/>
    </source>
</evidence>
<dbReference type="SUPFAM" id="SSF63411">
    <property type="entry name" value="LuxS/MPP-like metallohydrolase"/>
    <property type="match status" value="2"/>
</dbReference>
<dbReference type="InterPro" id="IPR011765">
    <property type="entry name" value="Pept_M16_N"/>
</dbReference>
<gene>
    <name evidence="5" type="ORF">A2304_00555</name>
</gene>
<dbReference type="PROSITE" id="PS00143">
    <property type="entry name" value="INSULINASE"/>
    <property type="match status" value="1"/>
</dbReference>
<evidence type="ECO:0000259" key="3">
    <source>
        <dbReference type="Pfam" id="PF00675"/>
    </source>
</evidence>
<dbReference type="Proteomes" id="UP000176501">
    <property type="component" value="Unassembled WGS sequence"/>
</dbReference>
<organism evidence="5 6">
    <name type="scientific">Candidatus Uhrbacteria bacterium RIFOXYB2_FULL_57_15</name>
    <dbReference type="NCBI Taxonomy" id="1802422"/>
    <lineage>
        <taxon>Bacteria</taxon>
        <taxon>Candidatus Uhriibacteriota</taxon>
    </lineage>
</organism>
<sequence>MKKPIVLSNGMRVHLLPFSGTEAATVLVFTKVGSRHEYPKINGASHYIEHLMFKGTKRRPTTLDISRALDAVGAEYNAFTGKEYTGYYVTIAAGHLPLAIDVLHDMIFHSKYDPKEMDRERGVIIEEINMYADNPMMHVEDLLEETLFHGSTLGWNIAGSPKTMRSMTREAVIAYRDEHYVPSRMVVAVAGKVDKKTLAAIEKTFGSVKARPEPKAYEPFVSLEKSSRPRCNVQFKNVEQLQVALGFPSFGVADARNPSLALLATILGGTMSSRLFISVRERKGLCYFVRAENGAYDDTGAFMIRSGLDKKRLPEAMKTILGEAEKIKRSGVTDRELKEAKDHFRGRILLKLEESSNRADWYARQELLLGEAMTPEERMGETDAVTVADVKKVAREVLDQSRMAVAAIGPFKDGNAFLKAAGIL</sequence>
<name>A0A1F7W4M4_9BACT</name>
<dbReference type="GO" id="GO:0004222">
    <property type="term" value="F:metalloendopeptidase activity"/>
    <property type="evidence" value="ECO:0007669"/>
    <property type="project" value="InterPro"/>
</dbReference>
<evidence type="ECO:0000256" key="1">
    <source>
        <dbReference type="ARBA" id="ARBA00007261"/>
    </source>
</evidence>
<dbReference type="Gene3D" id="3.30.830.10">
    <property type="entry name" value="Metalloenzyme, LuxS/M16 peptidase-like"/>
    <property type="match status" value="2"/>
</dbReference>
<comment type="similarity">
    <text evidence="1 2">Belongs to the peptidase M16 family.</text>
</comment>
<feature type="domain" description="Peptidase M16 C-terminal" evidence="4">
    <location>
        <begin position="166"/>
        <end position="342"/>
    </location>
</feature>
<dbReference type="Pfam" id="PF05193">
    <property type="entry name" value="Peptidase_M16_C"/>
    <property type="match status" value="1"/>
</dbReference>
<evidence type="ECO:0000313" key="5">
    <source>
        <dbReference type="EMBL" id="OGL97741.1"/>
    </source>
</evidence>
<dbReference type="InterPro" id="IPR050361">
    <property type="entry name" value="MPP/UQCRC_Complex"/>
</dbReference>
<evidence type="ECO:0008006" key="7">
    <source>
        <dbReference type="Google" id="ProtNLM"/>
    </source>
</evidence>
<dbReference type="PANTHER" id="PTHR11851">
    <property type="entry name" value="METALLOPROTEASE"/>
    <property type="match status" value="1"/>
</dbReference>
<accession>A0A1F7W4M4</accession>
<dbReference type="InterPro" id="IPR011249">
    <property type="entry name" value="Metalloenz_LuxS/M16"/>
</dbReference>
<dbReference type="PANTHER" id="PTHR11851:SF49">
    <property type="entry name" value="MITOCHONDRIAL-PROCESSING PEPTIDASE SUBUNIT ALPHA"/>
    <property type="match status" value="1"/>
</dbReference>
<dbReference type="EMBL" id="MGFE01000030">
    <property type="protein sequence ID" value="OGL97741.1"/>
    <property type="molecule type" value="Genomic_DNA"/>
</dbReference>
<protein>
    <recommendedName>
        <fullName evidence="7">Peptidase M16</fullName>
    </recommendedName>
</protein>
<dbReference type="InterPro" id="IPR007863">
    <property type="entry name" value="Peptidase_M16_C"/>
</dbReference>
<dbReference type="Pfam" id="PF00675">
    <property type="entry name" value="Peptidase_M16"/>
    <property type="match status" value="1"/>
</dbReference>
<dbReference type="GO" id="GO:0046872">
    <property type="term" value="F:metal ion binding"/>
    <property type="evidence" value="ECO:0007669"/>
    <property type="project" value="InterPro"/>
</dbReference>
<feature type="domain" description="Peptidase M16 N-terminal" evidence="3">
    <location>
        <begin position="20"/>
        <end position="158"/>
    </location>
</feature>
<comment type="caution">
    <text evidence="5">The sequence shown here is derived from an EMBL/GenBank/DDBJ whole genome shotgun (WGS) entry which is preliminary data.</text>
</comment>
<dbReference type="AlphaFoldDB" id="A0A1F7W4M4"/>
<evidence type="ECO:0000313" key="6">
    <source>
        <dbReference type="Proteomes" id="UP000176501"/>
    </source>
</evidence>
<proteinExistence type="inferred from homology"/>
<dbReference type="InterPro" id="IPR001431">
    <property type="entry name" value="Pept_M16_Zn_BS"/>
</dbReference>
<evidence type="ECO:0000259" key="4">
    <source>
        <dbReference type="Pfam" id="PF05193"/>
    </source>
</evidence>